<proteinExistence type="inferred from homology"/>
<reference evidence="3" key="1">
    <citation type="journal article" date="2019" name="Int. J. Syst. Evol. Microbiol.">
        <title>The Global Catalogue of Microorganisms (GCM) 10K type strain sequencing project: providing services to taxonomists for standard genome sequencing and annotation.</title>
        <authorList>
            <consortium name="The Broad Institute Genomics Platform"/>
            <consortium name="The Broad Institute Genome Sequencing Center for Infectious Disease"/>
            <person name="Wu L."/>
            <person name="Ma J."/>
        </authorList>
    </citation>
    <scope>NUCLEOTIDE SEQUENCE [LARGE SCALE GENOMIC DNA]</scope>
    <source>
        <strain evidence="3">CCUG 53519</strain>
    </source>
</reference>
<name>A0ABW3Q021_9BACL</name>
<gene>
    <name evidence="2" type="ORF">ACFQ3J_18240</name>
</gene>
<evidence type="ECO:0000313" key="2">
    <source>
        <dbReference type="EMBL" id="MFD1130112.1"/>
    </source>
</evidence>
<dbReference type="EMBL" id="JBHTKX010000002">
    <property type="protein sequence ID" value="MFD1130112.1"/>
    <property type="molecule type" value="Genomic_DNA"/>
</dbReference>
<comment type="similarity">
    <text evidence="1">Belongs to the ComF/GntX family.</text>
</comment>
<sequence length="317" mass="36347">MRMNILNRISAFIHSLAAPSGNTCLACGTHAPLSKELPGICHRCVHSIPWITQIRCVKCGRAIGCPDCSREDHNRRSFECNRSAVAYDALMREWLAVYKYRGKERFAPLFGAMLNKAYLGMQREYSAAMFQHDTCKMGNRLSVNQSIDIEAKVSGINPRELSVNKYKPDIWRADAITYVPVSHERLMERGFNQAERMAVELSRYQGLPVVPLLQRTKHTEKQSFKGRREREVSMRHAFNLRPDTDQIFSELINHKLNSNLYGDKNHTINDKIQMNILLVDDVYTTGSTLEACCKVIQEWGAHRGVHILMYTITWARS</sequence>
<dbReference type="CDD" id="cd06223">
    <property type="entry name" value="PRTases_typeI"/>
    <property type="match status" value="1"/>
</dbReference>
<dbReference type="InterPro" id="IPR000836">
    <property type="entry name" value="PRTase_dom"/>
</dbReference>
<dbReference type="Gene3D" id="3.40.50.2020">
    <property type="match status" value="1"/>
</dbReference>
<keyword evidence="3" id="KW-1185">Reference proteome</keyword>
<dbReference type="RefSeq" id="WP_251582875.1">
    <property type="nucleotide sequence ID" value="NZ_JBHTKX010000002.1"/>
</dbReference>
<dbReference type="InterPro" id="IPR051910">
    <property type="entry name" value="ComF/GntX_DNA_util-trans"/>
</dbReference>
<dbReference type="Proteomes" id="UP001597169">
    <property type="component" value="Unassembled WGS sequence"/>
</dbReference>
<evidence type="ECO:0000256" key="1">
    <source>
        <dbReference type="ARBA" id="ARBA00008007"/>
    </source>
</evidence>
<protein>
    <submittedName>
        <fullName evidence="2">ComF family protein</fullName>
    </submittedName>
</protein>
<dbReference type="InterPro" id="IPR029057">
    <property type="entry name" value="PRTase-like"/>
</dbReference>
<dbReference type="PANTHER" id="PTHR47505">
    <property type="entry name" value="DNA UTILIZATION PROTEIN YHGH"/>
    <property type="match status" value="1"/>
</dbReference>
<comment type="caution">
    <text evidence="2">The sequence shown here is derived from an EMBL/GenBank/DDBJ whole genome shotgun (WGS) entry which is preliminary data.</text>
</comment>
<evidence type="ECO:0000313" key="3">
    <source>
        <dbReference type="Proteomes" id="UP001597169"/>
    </source>
</evidence>
<dbReference type="PANTHER" id="PTHR47505:SF1">
    <property type="entry name" value="DNA UTILIZATION PROTEIN YHGH"/>
    <property type="match status" value="1"/>
</dbReference>
<dbReference type="SUPFAM" id="SSF53271">
    <property type="entry name" value="PRTase-like"/>
    <property type="match status" value="1"/>
</dbReference>
<accession>A0ABW3Q021</accession>
<organism evidence="2 3">
    <name type="scientific">Paenibacillus provencensis</name>
    <dbReference type="NCBI Taxonomy" id="441151"/>
    <lineage>
        <taxon>Bacteria</taxon>
        <taxon>Bacillati</taxon>
        <taxon>Bacillota</taxon>
        <taxon>Bacilli</taxon>
        <taxon>Bacillales</taxon>
        <taxon>Paenibacillaceae</taxon>
        <taxon>Paenibacillus</taxon>
    </lineage>
</organism>